<dbReference type="InterPro" id="IPR025270">
    <property type="entry name" value="DUF4044"/>
</dbReference>
<proteinExistence type="predicted"/>
<keyword evidence="3" id="KW-1185">Reference proteome</keyword>
<evidence type="ECO:0000256" key="1">
    <source>
        <dbReference type="SAM" id="Phobius"/>
    </source>
</evidence>
<evidence type="ECO:0000313" key="3">
    <source>
        <dbReference type="Proteomes" id="UP000325295"/>
    </source>
</evidence>
<keyword evidence="1" id="KW-1133">Transmembrane helix</keyword>
<sequence>MAKEKKKKSVFQKITTISIWLMVISMLASTLLGVVSAMGWY</sequence>
<evidence type="ECO:0000313" key="2">
    <source>
        <dbReference type="EMBL" id="QER67767.1"/>
    </source>
</evidence>
<gene>
    <name evidence="2" type="ORF">F0161_07775</name>
</gene>
<keyword evidence="1" id="KW-0472">Membrane</keyword>
<dbReference type="OrthoDB" id="2167602at2"/>
<accession>A0A5P1X671</accession>
<dbReference type="Proteomes" id="UP000325295">
    <property type="component" value="Chromosome"/>
</dbReference>
<organism evidence="2 3">
    <name type="scientific">Paucilactobacillus nenjiangensis</name>
    <dbReference type="NCBI Taxonomy" id="1296540"/>
    <lineage>
        <taxon>Bacteria</taxon>
        <taxon>Bacillati</taxon>
        <taxon>Bacillota</taxon>
        <taxon>Bacilli</taxon>
        <taxon>Lactobacillales</taxon>
        <taxon>Lactobacillaceae</taxon>
        <taxon>Paucilactobacillus</taxon>
    </lineage>
</organism>
<dbReference type="AlphaFoldDB" id="A0A5P1X671"/>
<feature type="transmembrane region" description="Helical" evidence="1">
    <location>
        <begin position="20"/>
        <end position="40"/>
    </location>
</feature>
<keyword evidence="1" id="KW-0812">Transmembrane</keyword>
<name>A0A5P1X671_9LACO</name>
<reference evidence="2 3" key="1">
    <citation type="submission" date="2019-09" db="EMBL/GenBank/DDBJ databases">
        <title>Complete Genome Sequence of Lactobacillus nenjiangensis SH-Y15, isolated from sauerkraut.</title>
        <authorList>
            <person name="Yang H."/>
        </authorList>
    </citation>
    <scope>NUCLEOTIDE SEQUENCE [LARGE SCALE GENOMIC DNA]</scope>
    <source>
        <strain evidence="2 3">SH-Y15</strain>
    </source>
</reference>
<dbReference type="KEGG" id="lnn:F0161_07775"/>
<dbReference type="EMBL" id="CP043939">
    <property type="protein sequence ID" value="QER67767.1"/>
    <property type="molecule type" value="Genomic_DNA"/>
</dbReference>
<dbReference type="RefSeq" id="WP_137601759.1">
    <property type="nucleotide sequence ID" value="NZ_BJEB01000017.1"/>
</dbReference>
<protein>
    <submittedName>
        <fullName evidence="2">DUF4044 domain-containing protein</fullName>
    </submittedName>
</protein>
<dbReference type="Pfam" id="PF13253">
    <property type="entry name" value="DUF4044"/>
    <property type="match status" value="1"/>
</dbReference>